<dbReference type="Proteomes" id="UP000807469">
    <property type="component" value="Unassembled WGS sequence"/>
</dbReference>
<feature type="region of interest" description="Disordered" evidence="11">
    <location>
        <begin position="436"/>
        <end position="476"/>
    </location>
</feature>
<keyword evidence="13" id="KW-1185">Reference proteome</keyword>
<feature type="compositionally biased region" description="Low complexity" evidence="11">
    <location>
        <begin position="443"/>
        <end position="469"/>
    </location>
</feature>
<evidence type="ECO:0000256" key="3">
    <source>
        <dbReference type="ARBA" id="ARBA00007588"/>
    </source>
</evidence>
<dbReference type="EMBL" id="MU155150">
    <property type="protein sequence ID" value="KAF9483746.1"/>
    <property type="molecule type" value="Genomic_DNA"/>
</dbReference>
<comment type="catalytic activity">
    <reaction evidence="10">
        <text>L-ornithine + NADH + O2 = N(5)-hydroxy-L-ornithine + NAD(+) + H2O</text>
        <dbReference type="Rhea" id="RHEA:41512"/>
        <dbReference type="ChEBI" id="CHEBI:15377"/>
        <dbReference type="ChEBI" id="CHEBI:15379"/>
        <dbReference type="ChEBI" id="CHEBI:46911"/>
        <dbReference type="ChEBI" id="CHEBI:57540"/>
        <dbReference type="ChEBI" id="CHEBI:57945"/>
        <dbReference type="ChEBI" id="CHEBI:78275"/>
        <dbReference type="EC" id="1.14.13.196"/>
    </reaction>
</comment>
<keyword evidence="6" id="KW-0274">FAD</keyword>
<comment type="caution">
    <text evidence="12">The sequence shown here is derived from an EMBL/GenBank/DDBJ whole genome shotgun (WGS) entry which is preliminary data.</text>
</comment>
<dbReference type="AlphaFoldDB" id="A0A9P5ZAB0"/>
<dbReference type="PANTHER" id="PTHR42802">
    <property type="entry name" value="MONOOXYGENASE"/>
    <property type="match status" value="1"/>
</dbReference>
<evidence type="ECO:0000256" key="1">
    <source>
        <dbReference type="ARBA" id="ARBA00001974"/>
    </source>
</evidence>
<dbReference type="Gene3D" id="3.50.50.60">
    <property type="entry name" value="FAD/NAD(P)-binding domain"/>
    <property type="match status" value="1"/>
</dbReference>
<protein>
    <recommendedName>
        <fullName evidence="4">L-ornithine N(5)-monooxygenase [NAD(P)H]</fullName>
        <ecNumber evidence="4">1.14.13.196</ecNumber>
    </recommendedName>
</protein>
<evidence type="ECO:0000256" key="9">
    <source>
        <dbReference type="ARBA" id="ARBA00047598"/>
    </source>
</evidence>
<dbReference type="InterPro" id="IPR036188">
    <property type="entry name" value="FAD/NAD-bd_sf"/>
</dbReference>
<accession>A0A9P5ZAB0</accession>
<dbReference type="Pfam" id="PF13434">
    <property type="entry name" value="Lys_Orn_oxgnase"/>
    <property type="match status" value="1"/>
</dbReference>
<keyword evidence="7" id="KW-0521">NADP</keyword>
<keyword evidence="5" id="KW-0285">Flavoprotein</keyword>
<dbReference type="SUPFAM" id="SSF51905">
    <property type="entry name" value="FAD/NAD(P)-binding domain"/>
    <property type="match status" value="2"/>
</dbReference>
<evidence type="ECO:0000313" key="13">
    <source>
        <dbReference type="Proteomes" id="UP000807469"/>
    </source>
</evidence>
<comment type="similarity">
    <text evidence="3">Belongs to the lysine N(6)-hydroxylase/L-ornithine N(5)-oxygenase family.</text>
</comment>
<proteinExistence type="inferred from homology"/>
<evidence type="ECO:0000256" key="11">
    <source>
        <dbReference type="SAM" id="MobiDB-lite"/>
    </source>
</evidence>
<evidence type="ECO:0000256" key="8">
    <source>
        <dbReference type="ARBA" id="ARBA00023002"/>
    </source>
</evidence>
<comment type="catalytic activity">
    <reaction evidence="9">
        <text>L-ornithine + NADPH + O2 = N(5)-hydroxy-L-ornithine + NADP(+) + H2O</text>
        <dbReference type="Rhea" id="RHEA:41508"/>
        <dbReference type="ChEBI" id="CHEBI:15377"/>
        <dbReference type="ChEBI" id="CHEBI:15379"/>
        <dbReference type="ChEBI" id="CHEBI:46911"/>
        <dbReference type="ChEBI" id="CHEBI:57783"/>
        <dbReference type="ChEBI" id="CHEBI:58349"/>
        <dbReference type="ChEBI" id="CHEBI:78275"/>
        <dbReference type="EC" id="1.14.13.196"/>
    </reaction>
</comment>
<evidence type="ECO:0000256" key="2">
    <source>
        <dbReference type="ARBA" id="ARBA00004924"/>
    </source>
</evidence>
<evidence type="ECO:0000256" key="5">
    <source>
        <dbReference type="ARBA" id="ARBA00022630"/>
    </source>
</evidence>
<evidence type="ECO:0000256" key="6">
    <source>
        <dbReference type="ARBA" id="ARBA00022827"/>
    </source>
</evidence>
<evidence type="ECO:0000256" key="10">
    <source>
        <dbReference type="ARBA" id="ARBA00049248"/>
    </source>
</evidence>
<evidence type="ECO:0000256" key="4">
    <source>
        <dbReference type="ARBA" id="ARBA00012881"/>
    </source>
</evidence>
<organism evidence="12 13">
    <name type="scientific">Pholiota conissans</name>
    <dbReference type="NCBI Taxonomy" id="109636"/>
    <lineage>
        <taxon>Eukaryota</taxon>
        <taxon>Fungi</taxon>
        <taxon>Dikarya</taxon>
        <taxon>Basidiomycota</taxon>
        <taxon>Agaricomycotina</taxon>
        <taxon>Agaricomycetes</taxon>
        <taxon>Agaricomycetidae</taxon>
        <taxon>Agaricales</taxon>
        <taxon>Agaricineae</taxon>
        <taxon>Strophariaceae</taxon>
        <taxon>Pholiota</taxon>
    </lineage>
</organism>
<dbReference type="GO" id="GO:0016491">
    <property type="term" value="F:oxidoreductase activity"/>
    <property type="evidence" value="ECO:0007669"/>
    <property type="project" value="UniProtKB-KW"/>
</dbReference>
<gene>
    <name evidence="12" type="ORF">BDN70DRAFT_911055</name>
</gene>
<comment type="pathway">
    <text evidence="2">Siderophore biosynthesis.</text>
</comment>
<dbReference type="EC" id="1.14.13.196" evidence="4"/>
<keyword evidence="8" id="KW-0560">Oxidoreductase</keyword>
<name>A0A9P5ZAB0_9AGAR</name>
<evidence type="ECO:0000256" key="7">
    <source>
        <dbReference type="ARBA" id="ARBA00022857"/>
    </source>
</evidence>
<reference evidence="12" key="1">
    <citation type="submission" date="2020-11" db="EMBL/GenBank/DDBJ databases">
        <authorList>
            <consortium name="DOE Joint Genome Institute"/>
            <person name="Ahrendt S."/>
            <person name="Riley R."/>
            <person name="Andreopoulos W."/>
            <person name="Labutti K."/>
            <person name="Pangilinan J."/>
            <person name="Ruiz-Duenas F.J."/>
            <person name="Barrasa J.M."/>
            <person name="Sanchez-Garcia M."/>
            <person name="Camarero S."/>
            <person name="Miyauchi S."/>
            <person name="Serrano A."/>
            <person name="Linde D."/>
            <person name="Babiker R."/>
            <person name="Drula E."/>
            <person name="Ayuso-Fernandez I."/>
            <person name="Pacheco R."/>
            <person name="Padilla G."/>
            <person name="Ferreira P."/>
            <person name="Barriuso J."/>
            <person name="Kellner H."/>
            <person name="Castanera R."/>
            <person name="Alfaro M."/>
            <person name="Ramirez L."/>
            <person name="Pisabarro A.G."/>
            <person name="Kuo A."/>
            <person name="Tritt A."/>
            <person name="Lipzen A."/>
            <person name="He G."/>
            <person name="Yan M."/>
            <person name="Ng V."/>
            <person name="Cullen D."/>
            <person name="Martin F."/>
            <person name="Rosso M.-N."/>
            <person name="Henrissat B."/>
            <person name="Hibbett D."/>
            <person name="Martinez A.T."/>
            <person name="Grigoriev I.V."/>
        </authorList>
    </citation>
    <scope>NUCLEOTIDE SEQUENCE</scope>
    <source>
        <strain evidence="12">CIRM-BRFM 674</strain>
    </source>
</reference>
<dbReference type="PRINTS" id="PR00368">
    <property type="entry name" value="FADPNR"/>
</dbReference>
<dbReference type="InterPro" id="IPR025700">
    <property type="entry name" value="Lys/Orn_oxygenase"/>
</dbReference>
<dbReference type="OrthoDB" id="3519933at2759"/>
<comment type="cofactor">
    <cofactor evidence="1">
        <name>FAD</name>
        <dbReference type="ChEBI" id="CHEBI:57692"/>
    </cofactor>
</comment>
<dbReference type="GO" id="GO:0006879">
    <property type="term" value="P:intracellular iron ion homeostasis"/>
    <property type="evidence" value="ECO:0007669"/>
    <property type="project" value="TreeGrafter"/>
</dbReference>
<dbReference type="PANTHER" id="PTHR42802:SF1">
    <property type="entry name" value="L-ORNITHINE N(5)-MONOOXYGENASE"/>
    <property type="match status" value="1"/>
</dbReference>
<evidence type="ECO:0000313" key="12">
    <source>
        <dbReference type="EMBL" id="KAF9483746.1"/>
    </source>
</evidence>
<sequence>MSQTSNDDIFDLVGLGFGPANIAIAGALTEHWQTKDSLKKPMTNVLFIEKHKHFRWHPGMLLPEAKMQISFMKDLATLRNPQSPYTFLSYLHSQDRLLPFINRGSTIPTRKEYSDYLSWAAQRVQEEGINVLYGHEVVCIANSNTKDTVAIHYRNVTTGEEVVVKSRNIIISPGGSPRVPPSISHVAKHPNVIHSSTYCLSIPKILETIAKASQLGTLRIAVIGSGQSAAEVTMDLRNRLNDIPCQMGHHQVDMLIRKGSLKPSDDSPFANEIFNPASTDIWFSLSSKRIRDMKLAEYKPTNYGVVNPRTIDALYEIIYGQKVNDDIVQRTGVSLTSSETIIDIKTYVSISSIEPTTSDTSTIQLLSSERFVDTNAALVITTQNLITHESRETLYDAVVYATGYERSHWADVLKKSDVGKHFGLDRLCTDIRLIPAPGREARSSQPKSISSSRSTSTTHSLPSSTDTTPPTSPEIGASVLERGQQLYISRNYRLLPLGKGRGDSAHFEPRIYVQGVEEYTHGLSDTLLSVLGVRAGEVVEDLTRD</sequence>